<keyword evidence="2" id="KW-1185">Reference proteome</keyword>
<sequence length="104" mass="11474">MNNIALQIMTKRVLVYDIDDLAPEKEVCAAVAADQTTTESSTAEQCSVVCVCCHSPPELFKKRFVETSTQTQDYVVLDHAYAYLKSTRSTGTQQTTTEFSVGTI</sequence>
<protein>
    <submittedName>
        <fullName evidence="1">Uncharacterized protein</fullName>
    </submittedName>
</protein>
<dbReference type="EMBL" id="JAIWYP010000016">
    <property type="protein sequence ID" value="KAH3698523.1"/>
    <property type="molecule type" value="Genomic_DNA"/>
</dbReference>
<evidence type="ECO:0000313" key="1">
    <source>
        <dbReference type="EMBL" id="KAH3698523.1"/>
    </source>
</evidence>
<reference evidence="1" key="2">
    <citation type="submission" date="2020-11" db="EMBL/GenBank/DDBJ databases">
        <authorList>
            <person name="McCartney M.A."/>
            <person name="Auch B."/>
            <person name="Kono T."/>
            <person name="Mallez S."/>
            <person name="Becker A."/>
            <person name="Gohl D.M."/>
            <person name="Silverstein K.A.T."/>
            <person name="Koren S."/>
            <person name="Bechman K.B."/>
            <person name="Herman A."/>
            <person name="Abrahante J.E."/>
            <person name="Garbe J."/>
        </authorList>
    </citation>
    <scope>NUCLEOTIDE SEQUENCE</scope>
    <source>
        <strain evidence="1">Duluth1</strain>
        <tissue evidence="1">Whole animal</tissue>
    </source>
</reference>
<proteinExistence type="predicted"/>
<name>A0A9D3YDT7_DREPO</name>
<comment type="caution">
    <text evidence="1">The sequence shown here is derived from an EMBL/GenBank/DDBJ whole genome shotgun (WGS) entry which is preliminary data.</text>
</comment>
<accession>A0A9D3YDT7</accession>
<evidence type="ECO:0000313" key="2">
    <source>
        <dbReference type="Proteomes" id="UP000828390"/>
    </source>
</evidence>
<organism evidence="1 2">
    <name type="scientific">Dreissena polymorpha</name>
    <name type="common">Zebra mussel</name>
    <name type="synonym">Mytilus polymorpha</name>
    <dbReference type="NCBI Taxonomy" id="45954"/>
    <lineage>
        <taxon>Eukaryota</taxon>
        <taxon>Metazoa</taxon>
        <taxon>Spiralia</taxon>
        <taxon>Lophotrochozoa</taxon>
        <taxon>Mollusca</taxon>
        <taxon>Bivalvia</taxon>
        <taxon>Autobranchia</taxon>
        <taxon>Heteroconchia</taxon>
        <taxon>Euheterodonta</taxon>
        <taxon>Imparidentia</taxon>
        <taxon>Neoheterodontei</taxon>
        <taxon>Myida</taxon>
        <taxon>Dreissenoidea</taxon>
        <taxon>Dreissenidae</taxon>
        <taxon>Dreissena</taxon>
    </lineage>
</organism>
<gene>
    <name evidence="1" type="ORF">DPMN_086050</name>
</gene>
<dbReference type="Proteomes" id="UP000828390">
    <property type="component" value="Unassembled WGS sequence"/>
</dbReference>
<reference evidence="1" key="1">
    <citation type="journal article" date="2019" name="bioRxiv">
        <title>The Genome of the Zebra Mussel, Dreissena polymorpha: A Resource for Invasive Species Research.</title>
        <authorList>
            <person name="McCartney M.A."/>
            <person name="Auch B."/>
            <person name="Kono T."/>
            <person name="Mallez S."/>
            <person name="Zhang Y."/>
            <person name="Obille A."/>
            <person name="Becker A."/>
            <person name="Abrahante J.E."/>
            <person name="Garbe J."/>
            <person name="Badalamenti J.P."/>
            <person name="Herman A."/>
            <person name="Mangelson H."/>
            <person name="Liachko I."/>
            <person name="Sullivan S."/>
            <person name="Sone E.D."/>
            <person name="Koren S."/>
            <person name="Silverstein K.A.T."/>
            <person name="Beckman K.B."/>
            <person name="Gohl D.M."/>
        </authorList>
    </citation>
    <scope>NUCLEOTIDE SEQUENCE</scope>
    <source>
        <strain evidence="1">Duluth1</strain>
        <tissue evidence="1">Whole animal</tissue>
    </source>
</reference>
<dbReference type="AlphaFoldDB" id="A0A9D3YDT7"/>